<reference evidence="2 3" key="1">
    <citation type="journal article" date="2019" name="Emerg. Microbes Infect.">
        <title>Comprehensive subspecies identification of 175 nontuberculous mycobacteria species based on 7547 genomic profiles.</title>
        <authorList>
            <person name="Matsumoto Y."/>
            <person name="Kinjo T."/>
            <person name="Motooka D."/>
            <person name="Nabeya D."/>
            <person name="Jung N."/>
            <person name="Uechi K."/>
            <person name="Horii T."/>
            <person name="Iida T."/>
            <person name="Fujita J."/>
            <person name="Nakamura S."/>
        </authorList>
    </citation>
    <scope>NUCLEOTIDE SEQUENCE [LARGE SCALE GENOMIC DNA]</scope>
    <source>
        <strain evidence="2 3">JCM 6396</strain>
    </source>
</reference>
<dbReference type="InterPro" id="IPR002575">
    <property type="entry name" value="Aminoglycoside_PTrfase"/>
</dbReference>
<dbReference type="KEGG" id="mdu:MDUV_43810"/>
<keyword evidence="3" id="KW-1185">Reference proteome</keyword>
<dbReference type="SUPFAM" id="SSF56112">
    <property type="entry name" value="Protein kinase-like (PK-like)"/>
    <property type="match status" value="1"/>
</dbReference>
<name>A0A7I7K7P7_9MYCO</name>
<dbReference type="RefSeq" id="WP_098003688.1">
    <property type="nucleotide sequence ID" value="NZ_AP022563.1"/>
</dbReference>
<evidence type="ECO:0000313" key="3">
    <source>
        <dbReference type="Proteomes" id="UP000467006"/>
    </source>
</evidence>
<dbReference type="AlphaFoldDB" id="A0A7I7K7P7"/>
<gene>
    <name evidence="2" type="ORF">MDUV_43810</name>
</gene>
<dbReference type="Proteomes" id="UP000467006">
    <property type="component" value="Chromosome"/>
</dbReference>
<protein>
    <recommendedName>
        <fullName evidence="1">Aminoglycoside phosphotransferase domain-containing protein</fullName>
    </recommendedName>
</protein>
<feature type="domain" description="Aminoglycoside phosphotransferase" evidence="1">
    <location>
        <begin position="138"/>
        <end position="330"/>
    </location>
</feature>
<dbReference type="InterPro" id="IPR011009">
    <property type="entry name" value="Kinase-like_dom_sf"/>
</dbReference>
<dbReference type="Pfam" id="PF01636">
    <property type="entry name" value="APH"/>
    <property type="match status" value="1"/>
</dbReference>
<evidence type="ECO:0000259" key="1">
    <source>
        <dbReference type="Pfam" id="PF01636"/>
    </source>
</evidence>
<sequence>MIAAALDLLLGPPAPGVLGAAVAEYGGELRSLDPVTVTVRPDGAVLVRYRASVRRTDGSRGREVLVAATGSALPAGAAVVAGEYRGLDLHVGVWRWPQDPALPGLALLDDPVTGLRELGVCPTGPVRAVVRAYRPGRRAVVEISDGTQTWFAKVVRPDAVAALRARHDLLAPSVPVPSVLGCSDDGVVVLPRAPGTPLRDLLTRDEMPLPGPAHLEALLTALPDRVMTLPGRRTVLDRVDDAAAVLRLTACGTPGLLGTLRRLHDELRSAATPLHAVVPTHGDFYEGQLLAVDGRVTGLLDVDTVGPGERADDWATLIGHLSVAGPAVPRARHYMDQMLRFACRRVEPAALRHRVAAVVFGLATGPFRTCHPRWPQLTARRLELARTWLHR</sequence>
<accession>A0A7I7K7P7</accession>
<organism evidence="2 3">
    <name type="scientific">Mycolicibacterium duvalii</name>
    <dbReference type="NCBI Taxonomy" id="39688"/>
    <lineage>
        <taxon>Bacteria</taxon>
        <taxon>Bacillati</taxon>
        <taxon>Actinomycetota</taxon>
        <taxon>Actinomycetes</taxon>
        <taxon>Mycobacteriales</taxon>
        <taxon>Mycobacteriaceae</taxon>
        <taxon>Mycolicibacterium</taxon>
    </lineage>
</organism>
<dbReference type="OrthoDB" id="5185751at2"/>
<dbReference type="Gene3D" id="3.90.1200.10">
    <property type="match status" value="1"/>
</dbReference>
<proteinExistence type="predicted"/>
<evidence type="ECO:0000313" key="2">
    <source>
        <dbReference type="EMBL" id="BBX19521.1"/>
    </source>
</evidence>
<dbReference type="EMBL" id="AP022563">
    <property type="protein sequence ID" value="BBX19521.1"/>
    <property type="molecule type" value="Genomic_DNA"/>
</dbReference>